<sequence length="530" mass="58005">MLLEQSALLWTASTHYVPLDFDSLMCSIYSFLCVPVLSLLWPKCLSVVQWRRVIMRNRLFCFSHVAVRLLLSTSKKYARCFLASCWTGAYMWFLLGRISIGAQAGTSPVAFHGPLAYPYEVPMPSRGFLEVTSPQTMNMRLVTNPAVMVAHGQGELYASPLIRTQTAWMPQMPPRASGQLPTYGLAPSPYSFTGAPLTGKLSYRPEYPISAGPLIVQDEQEPLQTQVRLVISEAKQHTAPPSPERQPGSYRSHWADAGYKGELNLSEADLHPIVTSKTPPENPLNVSSSPQSHILPEVPTTAGTIKPAVLPSVVTGNLQPFNTAYTGTPFLQQLPPGVQPQPPSSSNADAYMSPLNVAASSLTRTMLQPTEYYGGEFVSGNPLTIAQLVNRLVLQDERFVHALLDRHGPDLTDISTGEVVQALASSDPTFGRLSQFFRRHLGPTLEILKDAHRTLVEPHMPGGEKRLEGTDAGDENVEVAAHLVSFVENDPMLHTLSDIVVNRLFPGIEAFVEANADSKSDSPPAEFAIQ</sequence>
<feature type="region of interest" description="Disordered" evidence="1">
    <location>
        <begin position="273"/>
        <end position="292"/>
    </location>
</feature>
<accession>A0A086JLI7</accession>
<dbReference type="AlphaFoldDB" id="A0A086JLI7"/>
<dbReference type="Proteomes" id="UP000028828">
    <property type="component" value="Unassembled WGS sequence"/>
</dbReference>
<organism evidence="2 3">
    <name type="scientific">Toxoplasma gondii p89</name>
    <dbReference type="NCBI Taxonomy" id="943119"/>
    <lineage>
        <taxon>Eukaryota</taxon>
        <taxon>Sar</taxon>
        <taxon>Alveolata</taxon>
        <taxon>Apicomplexa</taxon>
        <taxon>Conoidasida</taxon>
        <taxon>Coccidia</taxon>
        <taxon>Eucoccidiorida</taxon>
        <taxon>Eimeriorina</taxon>
        <taxon>Sarcocystidae</taxon>
        <taxon>Toxoplasma</taxon>
    </lineage>
</organism>
<comment type="caution">
    <text evidence="2">The sequence shown here is derived from an EMBL/GenBank/DDBJ whole genome shotgun (WGS) entry which is preliminary data.</text>
</comment>
<feature type="compositionally biased region" description="Polar residues" evidence="1">
    <location>
        <begin position="275"/>
        <end position="292"/>
    </location>
</feature>
<evidence type="ECO:0000256" key="1">
    <source>
        <dbReference type="SAM" id="MobiDB-lite"/>
    </source>
</evidence>
<proteinExistence type="predicted"/>
<dbReference type="EMBL" id="AEYI02001797">
    <property type="protein sequence ID" value="KFG33005.1"/>
    <property type="molecule type" value="Genomic_DNA"/>
</dbReference>
<feature type="region of interest" description="Disordered" evidence="1">
    <location>
        <begin position="234"/>
        <end position="254"/>
    </location>
</feature>
<dbReference type="VEuPathDB" id="ToxoDB:TGP89_289060"/>
<dbReference type="OrthoDB" id="330062at2759"/>
<evidence type="ECO:0000313" key="2">
    <source>
        <dbReference type="EMBL" id="KFG33005.1"/>
    </source>
</evidence>
<evidence type="ECO:0000313" key="3">
    <source>
        <dbReference type="Proteomes" id="UP000028828"/>
    </source>
</evidence>
<protein>
    <submittedName>
        <fullName evidence="2">Uncharacterized protein</fullName>
    </submittedName>
</protein>
<gene>
    <name evidence="2" type="ORF">TGP89_289060</name>
</gene>
<name>A0A086JLI7_TOXGO</name>
<reference evidence="2 3" key="1">
    <citation type="submission" date="2014-03" db="EMBL/GenBank/DDBJ databases">
        <authorList>
            <person name="Sibley D."/>
            <person name="Venepally P."/>
            <person name="Karamycheva S."/>
            <person name="Hadjithomas M."/>
            <person name="Khan A."/>
            <person name="Brunk B."/>
            <person name="Roos D."/>
            <person name="Caler E."/>
            <person name="Lorenzi H."/>
        </authorList>
    </citation>
    <scope>NUCLEOTIDE SEQUENCE [LARGE SCALE GENOMIC DNA]</scope>
    <source>
        <strain evidence="3">p89</strain>
    </source>
</reference>